<dbReference type="InterPro" id="IPR013087">
    <property type="entry name" value="Znf_C2H2_type"/>
</dbReference>
<dbReference type="InterPro" id="IPR018253">
    <property type="entry name" value="DnaJ_domain_CS"/>
</dbReference>
<dbReference type="EMBL" id="KQ234811">
    <property type="protein sequence ID" value="KMZ86915.1"/>
    <property type="molecule type" value="Genomic_DNA"/>
</dbReference>
<name>A0A0J9SV35_PLAV1</name>
<dbReference type="Pfam" id="PF00226">
    <property type="entry name" value="DnaJ"/>
    <property type="match status" value="1"/>
</dbReference>
<dbReference type="PROSITE" id="PS50157">
    <property type="entry name" value="ZINC_FINGER_C2H2_2"/>
    <property type="match status" value="2"/>
</dbReference>
<dbReference type="InterPro" id="IPR054076">
    <property type="entry name" value="ZUO1-like_ZHD"/>
</dbReference>
<feature type="region of interest" description="Disordered" evidence="3">
    <location>
        <begin position="299"/>
        <end position="366"/>
    </location>
</feature>
<feature type="compositionally biased region" description="Basic and acidic residues" evidence="3">
    <location>
        <begin position="85"/>
        <end position="94"/>
    </location>
</feature>
<dbReference type="GO" id="GO:0008270">
    <property type="term" value="F:zinc ion binding"/>
    <property type="evidence" value="ECO:0007669"/>
    <property type="project" value="UniProtKB-KW"/>
</dbReference>
<evidence type="ECO:0000256" key="3">
    <source>
        <dbReference type="SAM" id="MobiDB-lite"/>
    </source>
</evidence>
<dbReference type="SMART" id="SM00271">
    <property type="entry name" value="DnaJ"/>
    <property type="match status" value="1"/>
</dbReference>
<feature type="coiled-coil region" evidence="2">
    <location>
        <begin position="264"/>
        <end position="294"/>
    </location>
</feature>
<feature type="domain" description="J" evidence="4">
    <location>
        <begin position="8"/>
        <end position="78"/>
    </location>
</feature>
<evidence type="ECO:0000313" key="6">
    <source>
        <dbReference type="EMBL" id="KMZ86915.1"/>
    </source>
</evidence>
<gene>
    <name evidence="6" type="ORF">PVBG_02756</name>
</gene>
<dbReference type="Gene3D" id="3.30.160.60">
    <property type="entry name" value="Classic Zinc Finger"/>
    <property type="match status" value="1"/>
</dbReference>
<feature type="compositionally biased region" description="Acidic residues" evidence="3">
    <location>
        <begin position="456"/>
        <end position="477"/>
    </location>
</feature>
<evidence type="ECO:0000313" key="7">
    <source>
        <dbReference type="Proteomes" id="UP000053327"/>
    </source>
</evidence>
<dbReference type="Proteomes" id="UP000053327">
    <property type="component" value="Unassembled WGS sequence"/>
</dbReference>
<evidence type="ECO:0000259" key="5">
    <source>
        <dbReference type="PROSITE" id="PS50157"/>
    </source>
</evidence>
<dbReference type="InterPro" id="IPR036236">
    <property type="entry name" value="Znf_C2H2_sf"/>
</dbReference>
<reference evidence="6 7" key="1">
    <citation type="submission" date="2011-08" db="EMBL/GenBank/DDBJ databases">
        <title>The Genome Sequence of Plasmodium vivax Brazil I.</title>
        <authorList>
            <consortium name="The Broad Institute Genome Sequencing Platform"/>
            <consortium name="The Broad Institute Genome Sequencing Center for Infectious Disease"/>
            <person name="Neafsey D."/>
            <person name="Carlton J."/>
            <person name="Barnwell J."/>
            <person name="Collins W."/>
            <person name="Escalante A."/>
            <person name="Mullikin J."/>
            <person name="Saul A."/>
            <person name="Guigo R."/>
            <person name="Camara F."/>
            <person name="Young S.K."/>
            <person name="Zeng Q."/>
            <person name="Gargeya S."/>
            <person name="Fitzgerald M."/>
            <person name="Haas B."/>
            <person name="Abouelleil A."/>
            <person name="Alvarado L."/>
            <person name="Arachchi H.M."/>
            <person name="Berlin A."/>
            <person name="Brown A."/>
            <person name="Chapman S.B."/>
            <person name="Chen Z."/>
            <person name="Dunbar C."/>
            <person name="Freedman E."/>
            <person name="Gearin G."/>
            <person name="Gellesch M."/>
            <person name="Goldberg J."/>
            <person name="Griggs A."/>
            <person name="Gujja S."/>
            <person name="Heiman D."/>
            <person name="Howarth C."/>
            <person name="Larson L."/>
            <person name="Lui A."/>
            <person name="MacDonald P.J.P."/>
            <person name="Montmayeur A."/>
            <person name="Murphy C."/>
            <person name="Neiman D."/>
            <person name="Pearson M."/>
            <person name="Priest M."/>
            <person name="Roberts A."/>
            <person name="Saif S."/>
            <person name="Shea T."/>
            <person name="Shenoy N."/>
            <person name="Sisk P."/>
            <person name="Stolte C."/>
            <person name="Sykes S."/>
            <person name="Wortman J."/>
            <person name="Nusbaum C."/>
            <person name="Birren B."/>
        </authorList>
    </citation>
    <scope>NUCLEOTIDE SEQUENCE [LARGE SCALE GENOMIC DNA]</scope>
    <source>
        <strain evidence="6 7">Brazil I</strain>
    </source>
</reference>
<keyword evidence="1" id="KW-0862">Zinc</keyword>
<dbReference type="PANTHER" id="PTHR44029:SF1">
    <property type="entry name" value="DNAJ HOMOLOG SUBFAMILY C MEMBER 21"/>
    <property type="match status" value="1"/>
</dbReference>
<protein>
    <recommendedName>
        <fullName evidence="8">DnaJ domain-containing protein</fullName>
    </recommendedName>
</protein>
<dbReference type="InterPro" id="IPR001623">
    <property type="entry name" value="DnaJ_domain"/>
</dbReference>
<dbReference type="SMART" id="SM00355">
    <property type="entry name" value="ZnF_C2H2"/>
    <property type="match status" value="2"/>
</dbReference>
<feature type="domain" description="C2H2-type" evidence="5">
    <location>
        <begin position="705"/>
        <end position="734"/>
    </location>
</feature>
<dbReference type="PRINTS" id="PR00625">
    <property type="entry name" value="JDOMAIN"/>
</dbReference>
<keyword evidence="1" id="KW-0479">Metal-binding</keyword>
<feature type="compositionally biased region" description="Acidic residues" evidence="3">
    <location>
        <begin position="488"/>
        <end position="509"/>
    </location>
</feature>
<feature type="domain" description="C2H2-type" evidence="5">
    <location>
        <begin position="372"/>
        <end position="396"/>
    </location>
</feature>
<dbReference type="InterPro" id="IPR051964">
    <property type="entry name" value="Chaperone_stress_response"/>
</dbReference>
<feature type="compositionally biased region" description="Polar residues" evidence="3">
    <location>
        <begin position="605"/>
        <end position="643"/>
    </location>
</feature>
<feature type="compositionally biased region" description="Acidic residues" evidence="3">
    <location>
        <begin position="349"/>
        <end position="366"/>
    </location>
</feature>
<evidence type="ECO:0008006" key="8">
    <source>
        <dbReference type="Google" id="ProtNLM"/>
    </source>
</evidence>
<dbReference type="PROSITE" id="PS50076">
    <property type="entry name" value="DNAJ_2"/>
    <property type="match status" value="1"/>
</dbReference>
<dbReference type="SUPFAM" id="SSF46565">
    <property type="entry name" value="Chaperone J-domain"/>
    <property type="match status" value="1"/>
</dbReference>
<feature type="compositionally biased region" description="Acidic residues" evidence="3">
    <location>
        <begin position="428"/>
        <end position="449"/>
    </location>
</feature>
<feature type="region of interest" description="Disordered" evidence="3">
    <location>
        <begin position="85"/>
        <end position="115"/>
    </location>
</feature>
<feature type="compositionally biased region" description="Basic residues" evidence="3">
    <location>
        <begin position="582"/>
        <end position="591"/>
    </location>
</feature>
<dbReference type="PROSITE" id="PS00028">
    <property type="entry name" value="ZINC_FINGER_C2H2_1"/>
    <property type="match status" value="2"/>
</dbReference>
<dbReference type="Gene3D" id="1.10.287.110">
    <property type="entry name" value="DnaJ domain"/>
    <property type="match status" value="1"/>
</dbReference>
<feature type="compositionally biased region" description="Acidic residues" evidence="3">
    <location>
        <begin position="310"/>
        <end position="319"/>
    </location>
</feature>
<organism evidence="6 7">
    <name type="scientific">Plasmodium vivax (strain Brazil I)</name>
    <dbReference type="NCBI Taxonomy" id="1033975"/>
    <lineage>
        <taxon>Eukaryota</taxon>
        <taxon>Sar</taxon>
        <taxon>Alveolata</taxon>
        <taxon>Apicomplexa</taxon>
        <taxon>Aconoidasida</taxon>
        <taxon>Haemosporida</taxon>
        <taxon>Plasmodiidae</taxon>
        <taxon>Plasmodium</taxon>
        <taxon>Plasmodium (Plasmodium)</taxon>
    </lineage>
</organism>
<dbReference type="OrthoDB" id="5894at2759"/>
<keyword evidence="1" id="KW-0863">Zinc-finger</keyword>
<evidence type="ECO:0000259" key="4">
    <source>
        <dbReference type="PROSITE" id="PS50076"/>
    </source>
</evidence>
<accession>A0A0J9SV35</accession>
<sequence>MDIEKCKCYYEILNVESTATVEEIKKSYKKIILQYHPDKNSHLSEEEQKRCTNIFRQVQEAYECLVDERRRKWYDRNRVRIIAGKESEEKREQSRQAGRRSGSAGSDRSGGSGGSFGGATSGVNLWEYFSSSCYEGFNDKDERSFYNVYRKLFEEIIKEENEELNMYNRYGRKGEKGENQVNAPSFGNSQSGGKQIDEFYSYWANFSTVKKFDYSYEYMKMFEQENRHVRRNLKKVAEKRSLKERKEFNENVRSLVEHLKKHDVRYLNRVVELAEEKRKRLEEKERQRREQILQRKLLFEQNEEKREDPGGEEASEEEQPCGYSSSSQQGHREAGKHRAGRGGQRNDDSYCEEGEAGGGDKDEDNPYGEIIYRCEVCRKNFKSMKQYSSHEKSKKHVSNFLKHAKRYALGGIFGAGGAESQGKRVDGQADDQMDDPMDDQMDGQMDDPMDDHMDGQMDDPMDDQMDDPMDDQMDDPMDDHMDDHMDGQMDDPMDDQMDDPMDDQMDDPMDDHMDDHMDGQMDAPNNPQSDNSEGRAPLGAPKSKAKKKKDKKGAAPEKNLPEWVNSASESSHLDEDVLSWYKGKKRNRNKLVHSTEEEGMPDATESLQREGSPQQDDSAQREGSPQQDDSAQQKAPSQAANETDSSDDYASSKRKKKSLKKKKKKEGVNRKENEEKDLEEPKEDSKDIRGKANSKSKIKESTKSLVCKMCRETFDSRNKLFAHIQKEGHAANKVVADVPAKVNKNKKGNKREKLP</sequence>
<dbReference type="Pfam" id="PF12874">
    <property type="entry name" value="zf-met"/>
    <property type="match status" value="1"/>
</dbReference>
<feature type="compositionally biased region" description="Basic and acidic residues" evidence="3">
    <location>
        <begin position="478"/>
        <end position="487"/>
    </location>
</feature>
<dbReference type="CDD" id="cd06257">
    <property type="entry name" value="DnaJ"/>
    <property type="match status" value="1"/>
</dbReference>
<feature type="region of interest" description="Disordered" evidence="3">
    <location>
        <begin position="415"/>
        <end position="702"/>
    </location>
</feature>
<dbReference type="GO" id="GO:0005737">
    <property type="term" value="C:cytoplasm"/>
    <property type="evidence" value="ECO:0007669"/>
    <property type="project" value="TreeGrafter"/>
</dbReference>
<dbReference type="SUPFAM" id="SSF57667">
    <property type="entry name" value="beta-beta-alpha zinc fingers"/>
    <property type="match status" value="1"/>
</dbReference>
<feature type="compositionally biased region" description="Basic and acidic residues" evidence="3">
    <location>
        <begin position="510"/>
        <end position="519"/>
    </location>
</feature>
<keyword evidence="2" id="KW-0175">Coiled coil</keyword>
<dbReference type="PROSITE" id="PS00636">
    <property type="entry name" value="DNAJ_1"/>
    <property type="match status" value="1"/>
</dbReference>
<feature type="compositionally biased region" description="Basic residues" evidence="3">
    <location>
        <begin position="652"/>
        <end position="665"/>
    </location>
</feature>
<dbReference type="Pfam" id="PF21884">
    <property type="entry name" value="ZUO1-like_ZHD"/>
    <property type="match status" value="1"/>
</dbReference>
<evidence type="ECO:0000256" key="1">
    <source>
        <dbReference type="PROSITE-ProRule" id="PRU00042"/>
    </source>
</evidence>
<evidence type="ECO:0000256" key="2">
    <source>
        <dbReference type="SAM" id="Coils"/>
    </source>
</evidence>
<dbReference type="PANTHER" id="PTHR44029">
    <property type="entry name" value="DNAJ HOMOLOG SUBFAMILY C MEMBER 21"/>
    <property type="match status" value="1"/>
</dbReference>
<dbReference type="AlphaFoldDB" id="A0A0J9SV35"/>
<proteinExistence type="predicted"/>
<feature type="compositionally biased region" description="Low complexity" evidence="3">
    <location>
        <begin position="95"/>
        <end position="107"/>
    </location>
</feature>
<dbReference type="InterPro" id="IPR036869">
    <property type="entry name" value="J_dom_sf"/>
</dbReference>